<gene>
    <name evidence="1" type="ORF">HMPREF7215_1839</name>
</gene>
<accession>A0ABM9ZT95</accession>
<protein>
    <submittedName>
        <fullName evidence="1">Uncharacterized protein</fullName>
    </submittedName>
</protein>
<evidence type="ECO:0000313" key="2">
    <source>
        <dbReference type="Proteomes" id="UP000006462"/>
    </source>
</evidence>
<organism evidence="1 2">
    <name type="scientific">Pyramidobacter piscolens W5455</name>
    <dbReference type="NCBI Taxonomy" id="352165"/>
    <lineage>
        <taxon>Bacteria</taxon>
        <taxon>Thermotogati</taxon>
        <taxon>Synergistota</taxon>
        <taxon>Synergistia</taxon>
        <taxon>Synergistales</taxon>
        <taxon>Dethiosulfovibrionaceae</taxon>
        <taxon>Pyramidobacter</taxon>
    </lineage>
</organism>
<keyword evidence="2" id="KW-1185">Reference proteome</keyword>
<reference evidence="1 2" key="1">
    <citation type="submission" date="2009-12" db="EMBL/GenBank/DDBJ databases">
        <authorList>
            <person name="Shrivastava S."/>
            <person name="Madupu R."/>
            <person name="Durkin A.S."/>
            <person name="Torralba M."/>
            <person name="Methe B."/>
            <person name="Sutton G.G."/>
            <person name="Strausberg R.L."/>
            <person name="Nelson K.E."/>
        </authorList>
    </citation>
    <scope>NUCLEOTIDE SEQUENCE [LARGE SCALE GENOMIC DNA]</scope>
    <source>
        <strain evidence="1 2">W5455</strain>
    </source>
</reference>
<dbReference type="Proteomes" id="UP000006462">
    <property type="component" value="Unassembled WGS sequence"/>
</dbReference>
<evidence type="ECO:0000313" key="1">
    <source>
        <dbReference type="EMBL" id="EFB90119.1"/>
    </source>
</evidence>
<sequence length="42" mass="4740">MNGPSPFTSPRAFVFETDVRRYDLVSLRRFSAAGPFKSVMTT</sequence>
<dbReference type="EMBL" id="ADFP01000095">
    <property type="protein sequence ID" value="EFB90119.1"/>
    <property type="molecule type" value="Genomic_DNA"/>
</dbReference>
<name>A0ABM9ZT95_9BACT</name>
<comment type="caution">
    <text evidence="1">The sequence shown here is derived from an EMBL/GenBank/DDBJ whole genome shotgun (WGS) entry which is preliminary data.</text>
</comment>
<proteinExistence type="predicted"/>